<accession>A0A7U2EPH4</accession>
<feature type="region of interest" description="Disordered" evidence="1">
    <location>
        <begin position="46"/>
        <end position="74"/>
    </location>
</feature>
<name>A0A7U2EPH4_PHANO</name>
<keyword evidence="3" id="KW-1185">Reference proteome</keyword>
<reference evidence="3" key="1">
    <citation type="journal article" date="2021" name="BMC Genomics">
        <title>Chromosome-level genome assembly and manually-curated proteome of model necrotroph Parastagonospora nodorum Sn15 reveals a genome-wide trove of candidate effector homologs, and redundancy of virulence-related functions within an accessory chromosome.</title>
        <authorList>
            <person name="Bertazzoni S."/>
            <person name="Jones D.A.B."/>
            <person name="Phan H.T."/>
            <person name="Tan K.-C."/>
            <person name="Hane J.K."/>
        </authorList>
    </citation>
    <scope>NUCLEOTIDE SEQUENCE [LARGE SCALE GENOMIC DNA]</scope>
    <source>
        <strain evidence="3">SN15 / ATCC MYA-4574 / FGSC 10173)</strain>
    </source>
</reference>
<dbReference type="VEuPathDB" id="FungiDB:JI435_400470"/>
<dbReference type="Proteomes" id="UP000663193">
    <property type="component" value="Chromosome 1"/>
</dbReference>
<dbReference type="AlphaFoldDB" id="A0A7U2EPH4"/>
<evidence type="ECO:0000313" key="2">
    <source>
        <dbReference type="EMBL" id="QRC90610.1"/>
    </source>
</evidence>
<protein>
    <submittedName>
        <fullName evidence="2">Uncharacterized protein</fullName>
    </submittedName>
</protein>
<evidence type="ECO:0000256" key="1">
    <source>
        <dbReference type="SAM" id="MobiDB-lite"/>
    </source>
</evidence>
<organism evidence="2 3">
    <name type="scientific">Phaeosphaeria nodorum (strain SN15 / ATCC MYA-4574 / FGSC 10173)</name>
    <name type="common">Glume blotch fungus</name>
    <name type="synonym">Parastagonospora nodorum</name>
    <dbReference type="NCBI Taxonomy" id="321614"/>
    <lineage>
        <taxon>Eukaryota</taxon>
        <taxon>Fungi</taxon>
        <taxon>Dikarya</taxon>
        <taxon>Ascomycota</taxon>
        <taxon>Pezizomycotina</taxon>
        <taxon>Dothideomycetes</taxon>
        <taxon>Pleosporomycetidae</taxon>
        <taxon>Pleosporales</taxon>
        <taxon>Pleosporineae</taxon>
        <taxon>Phaeosphaeriaceae</taxon>
        <taxon>Parastagonospora</taxon>
    </lineage>
</organism>
<sequence>MMAYGWYEWINIGAYRESFQDCLSTVSYLVVKTGGRFVNSPKLPRSLKGPGVSYQSQTVRRRSAPNTPDILSKR</sequence>
<evidence type="ECO:0000313" key="3">
    <source>
        <dbReference type="Proteomes" id="UP000663193"/>
    </source>
</evidence>
<gene>
    <name evidence="2" type="ORF">JI435_400470</name>
</gene>
<dbReference type="EMBL" id="CP069023">
    <property type="protein sequence ID" value="QRC90610.1"/>
    <property type="molecule type" value="Genomic_DNA"/>
</dbReference>
<proteinExistence type="predicted"/>